<comment type="function">
    <text evidence="9">Plays a role in the reduction of telomerase activity during differentiation of embryonic stem cells by binding to the core promoter of TERT and controlling its down-regulation.</text>
</comment>
<evidence type="ECO:0000256" key="7">
    <source>
        <dbReference type="ARBA" id="ARBA00023163"/>
    </source>
</evidence>
<feature type="compositionally biased region" description="Basic and acidic residues" evidence="14">
    <location>
        <begin position="976"/>
        <end position="1004"/>
    </location>
</feature>
<evidence type="ECO:0000256" key="10">
    <source>
        <dbReference type="ARBA" id="ARBA00065932"/>
    </source>
</evidence>
<name>A0A9P0E8P0_NEZVI</name>
<feature type="compositionally biased region" description="Polar residues" evidence="14">
    <location>
        <begin position="618"/>
        <end position="636"/>
    </location>
</feature>
<feature type="coiled-coil region" evidence="13">
    <location>
        <begin position="203"/>
        <end position="230"/>
    </location>
</feature>
<feature type="compositionally biased region" description="Low complexity" evidence="14">
    <location>
        <begin position="760"/>
        <end position="775"/>
    </location>
</feature>
<dbReference type="InterPro" id="IPR058903">
    <property type="entry name" value="Spectrin_YLPM1-like"/>
</dbReference>
<evidence type="ECO:0000256" key="6">
    <source>
        <dbReference type="ARBA" id="ARBA00023015"/>
    </source>
</evidence>
<feature type="compositionally biased region" description="Basic and acidic residues" evidence="14">
    <location>
        <begin position="777"/>
        <end position="793"/>
    </location>
</feature>
<gene>
    <name evidence="16" type="ORF">NEZAVI_LOCUS3010</name>
</gene>
<feature type="compositionally biased region" description="Low complexity" evidence="14">
    <location>
        <begin position="371"/>
        <end position="384"/>
    </location>
</feature>
<feature type="compositionally biased region" description="Pro residues" evidence="14">
    <location>
        <begin position="476"/>
        <end position="489"/>
    </location>
</feature>
<keyword evidence="2" id="KW-0488">Methylation</keyword>
<evidence type="ECO:0000256" key="12">
    <source>
        <dbReference type="ARBA" id="ARBA00083294"/>
    </source>
</evidence>
<feature type="compositionally biased region" description="Polar residues" evidence="14">
    <location>
        <begin position="525"/>
        <end position="544"/>
    </location>
</feature>
<protein>
    <recommendedName>
        <fullName evidence="11">YLP motif-containing protein 1</fullName>
    </recommendedName>
    <alternativeName>
        <fullName evidence="12">Nuclear protein ZAP3</fullName>
    </alternativeName>
</protein>
<feature type="region of interest" description="Disordered" evidence="14">
    <location>
        <begin position="96"/>
        <end position="147"/>
    </location>
</feature>
<dbReference type="Proteomes" id="UP001152798">
    <property type="component" value="Chromosome 1"/>
</dbReference>
<feature type="compositionally biased region" description="Pro residues" evidence="14">
    <location>
        <begin position="686"/>
        <end position="699"/>
    </location>
</feature>
<dbReference type="InterPro" id="IPR027417">
    <property type="entry name" value="P-loop_NTPase"/>
</dbReference>
<feature type="compositionally biased region" description="Basic and acidic residues" evidence="14">
    <location>
        <begin position="137"/>
        <end position="147"/>
    </location>
</feature>
<dbReference type="EMBL" id="OV725077">
    <property type="protein sequence ID" value="CAH1392133.1"/>
    <property type="molecule type" value="Genomic_DNA"/>
</dbReference>
<dbReference type="FunFam" id="3.40.50.300:FF:000399">
    <property type="entry name" value="YLP motif containing 1"/>
    <property type="match status" value="1"/>
</dbReference>
<proteinExistence type="predicted"/>
<evidence type="ECO:0000313" key="16">
    <source>
        <dbReference type="EMBL" id="CAH1392133.1"/>
    </source>
</evidence>
<dbReference type="SUPFAM" id="SSF52540">
    <property type="entry name" value="P-loop containing nucleoside triphosphate hydrolases"/>
    <property type="match status" value="1"/>
</dbReference>
<dbReference type="PANTHER" id="PTHR13413:SF0">
    <property type="entry name" value="YLP MOTIF-CONTAINING PROTEIN 1"/>
    <property type="match status" value="1"/>
</dbReference>
<feature type="domain" description="YLPM1-like spectrin repeat" evidence="15">
    <location>
        <begin position="150"/>
        <end position="225"/>
    </location>
</feature>
<reference evidence="16" key="1">
    <citation type="submission" date="2022-01" db="EMBL/GenBank/DDBJ databases">
        <authorList>
            <person name="King R."/>
        </authorList>
    </citation>
    <scope>NUCLEOTIDE SEQUENCE</scope>
</reference>
<feature type="region of interest" description="Disordered" evidence="14">
    <location>
        <begin position="331"/>
        <end position="944"/>
    </location>
</feature>
<feature type="compositionally biased region" description="Basic and acidic residues" evidence="14">
    <location>
        <begin position="1397"/>
        <end position="1441"/>
    </location>
</feature>
<feature type="compositionally biased region" description="Basic and acidic residues" evidence="14">
    <location>
        <begin position="1029"/>
        <end position="1152"/>
    </location>
</feature>
<evidence type="ECO:0000256" key="9">
    <source>
        <dbReference type="ARBA" id="ARBA00058677"/>
    </source>
</evidence>
<dbReference type="InterPro" id="IPR026314">
    <property type="entry name" value="YLP_motif_con_p1"/>
</dbReference>
<evidence type="ECO:0000259" key="15">
    <source>
        <dbReference type="Pfam" id="PF26583"/>
    </source>
</evidence>
<keyword evidence="17" id="KW-1185">Reference proteome</keyword>
<evidence type="ECO:0000256" key="4">
    <source>
        <dbReference type="ARBA" id="ARBA00022499"/>
    </source>
</evidence>
<feature type="region of interest" description="Disordered" evidence="14">
    <location>
        <begin position="973"/>
        <end position="1180"/>
    </location>
</feature>
<comment type="subunit">
    <text evidence="10">Interacts with PPP1CA and NCOA5. Forms a complex with ILF2, ILF3, KHDRBS1, RBMX, NCOA5 and PPP1CA.</text>
</comment>
<feature type="compositionally biased region" description="Low complexity" evidence="14">
    <location>
        <begin position="96"/>
        <end position="123"/>
    </location>
</feature>
<evidence type="ECO:0000256" key="13">
    <source>
        <dbReference type="SAM" id="Coils"/>
    </source>
</evidence>
<feature type="compositionally biased region" description="Basic and acidic residues" evidence="14">
    <location>
        <begin position="837"/>
        <end position="861"/>
    </location>
</feature>
<evidence type="ECO:0000256" key="14">
    <source>
        <dbReference type="SAM" id="MobiDB-lite"/>
    </source>
</evidence>
<dbReference type="GO" id="GO:0032204">
    <property type="term" value="P:regulation of telomere maintenance"/>
    <property type="evidence" value="ECO:0007669"/>
    <property type="project" value="TreeGrafter"/>
</dbReference>
<evidence type="ECO:0000256" key="8">
    <source>
        <dbReference type="ARBA" id="ARBA00023242"/>
    </source>
</evidence>
<feature type="region of interest" description="Disordered" evidence="14">
    <location>
        <begin position="1383"/>
        <end position="1443"/>
    </location>
</feature>
<evidence type="ECO:0000256" key="1">
    <source>
        <dbReference type="ARBA" id="ARBA00004324"/>
    </source>
</evidence>
<evidence type="ECO:0000256" key="3">
    <source>
        <dbReference type="ARBA" id="ARBA00022491"/>
    </source>
</evidence>
<dbReference type="Pfam" id="PF26583">
    <property type="entry name" value="Spectrin_YLPM1"/>
    <property type="match status" value="1"/>
</dbReference>
<keyword evidence="13" id="KW-0175">Coiled coil</keyword>
<keyword evidence="5" id="KW-0832">Ubl conjugation</keyword>
<keyword evidence="6" id="KW-0805">Transcription regulation</keyword>
<evidence type="ECO:0000313" key="17">
    <source>
        <dbReference type="Proteomes" id="UP001152798"/>
    </source>
</evidence>
<feature type="compositionally biased region" description="Polar residues" evidence="14">
    <location>
        <begin position="567"/>
        <end position="593"/>
    </location>
</feature>
<accession>A0A9P0E8P0</accession>
<keyword evidence="3" id="KW-0678">Repressor</keyword>
<feature type="compositionally biased region" description="Polar residues" evidence="14">
    <location>
        <begin position="427"/>
        <end position="458"/>
    </location>
</feature>
<feature type="compositionally biased region" description="Low complexity" evidence="14">
    <location>
        <begin position="331"/>
        <end position="358"/>
    </location>
</feature>
<keyword evidence="4" id="KW-1017">Isopeptide bond</keyword>
<keyword evidence="7" id="KW-0804">Transcription</keyword>
<evidence type="ECO:0000256" key="2">
    <source>
        <dbReference type="ARBA" id="ARBA00022481"/>
    </source>
</evidence>
<keyword evidence="8" id="KW-0539">Nucleus</keyword>
<dbReference type="GO" id="GO:0016607">
    <property type="term" value="C:nuclear speck"/>
    <property type="evidence" value="ECO:0007669"/>
    <property type="project" value="UniProtKB-SubCell"/>
</dbReference>
<dbReference type="Gene3D" id="3.40.50.300">
    <property type="entry name" value="P-loop containing nucleotide triphosphate hydrolases"/>
    <property type="match status" value="1"/>
</dbReference>
<evidence type="ECO:0000256" key="5">
    <source>
        <dbReference type="ARBA" id="ARBA00022843"/>
    </source>
</evidence>
<evidence type="ECO:0000256" key="11">
    <source>
        <dbReference type="ARBA" id="ARBA00068971"/>
    </source>
</evidence>
<comment type="subcellular location">
    <subcellularLocation>
        <location evidence="1">Nucleus speckle</location>
    </subcellularLocation>
</comment>
<feature type="compositionally biased region" description="Low complexity" evidence="14">
    <location>
        <begin position="399"/>
        <end position="416"/>
    </location>
</feature>
<dbReference type="PANTHER" id="PTHR13413">
    <property type="entry name" value="YLP MOTIF CONTAINING PROTEIN NUCLEAR PROTEIN ZAP"/>
    <property type="match status" value="1"/>
</dbReference>
<sequence length="1554" mass="172523">MQPWNQWGVQATTGYTLPGYPAAMPSPVVTVAPTVSSLPYTMGGYQWPSYSATNVTPTVGGAWPVQNQQQQWDQWTQWQQQYAQWQQEYGDKYMQSVQQSSQASSTSGNTVPVGVPPTTATAGGDEKRGATTPGPPDAKKPKTDENSAEAIKDVLKEMAEAEKQFDEQFNNWEVQFNTWREQNASHPDTEQYKAYEAKWKSWRNQLLQRREQMRKKRAAKMAELAKLEQQPSTTYSATGTVGITASMAVPPPTLGATSVASASVTPAVTPAVLPSTSVPPPGMSSSGADSTNPYALYNTSFYNQQGGYMFGSTPYGVPPVFPPVPPPVVVPTSTSAPPPTTASTVSSASGIPNASSSAVQGEGGPNKSVDSTSTNNISGSTNPSDPQSAVNFSQPPPSTTQGSSTNNGSQNSSDSGGIPGLDLLNHPPSSQSSKQPEFNPASTSSLIPKQQDIIQTPADSKPFDFPSPAKNQNTTVPPPSMMNFPPPGYLNPTFKVFQMGTNPNPGLLPSKHNPNKELVEALMNTIETNPGSSQDGRNQNYNMNRHQRSDFDPKGNNGPPGSGQDFRGNQMNNYPPPNNFSDNQWGGNQTTNKAPLLPTPNIQGFNPPGKQGDIHMGHNNNMPPFNQPSGYKNNDGPSFRNDGPSPRFSGPQGFRGNDGPSGFRGSDGPPSGFKNDGLPPGFRADGPPPDFRSDGPPPNFRNDGPPNYRNDGSQNYRNDGGPGPHGFRGNDGMRQNGPPGFRGNDCGPGYRGGNDGPPSGFRDGPPGFRDGPGFRNDGFRGDNIRSNDGHGSDNFRSNNFRKDDFDRPPYMNDDNYSFGKGSDKNREEPDGYNQDFNDNRSDRGRSDYNDENFDNHSDDRGSLGNQRDFRYPPAGSDSQERNSFNDGDGSVFGRHAFGPNARPGGAPPPLMGSSGGPPSMSGGQSGPPGMGAQRFQLPPLHNPDKIIDYIHKPANLGVPAFYEPVTMIDYAHGSHKLPEGEEDRFPPGENRDLFPKDDDYDGRLHGPGRGPSPFRPRNDGRHRGTSWGRTRESRWERDPHGSPPRRDEGRSRDREERGRDDRRERDSRDDRHDRDRRDDRDRDSRRDSRRDDRRDDRRDRDLREDKRDERGDSPRREERWRHDKSSRHDDERYKDERKDRDRSSDKSKDSKRNSLSKTRSPSPQNRSLKEEPSLKISPQNITEVSHNPILLVDDILLAPGRERRPPRIVVILRGPPGSGKTYVAKLMKDKEVEVGGSAPRILSLDDYFMVETEKEELDKETGRTTTVKAMEYEYESGMEPHYRESLVKAFRKTIIDGYFPFIIVDCINDKLNHFEELSSFAKQKGFQVYICEMDLDISLCVKRNVHKRTEEEIKNIVKNWEKTPLTETILDVRSLLQSASITEVNMEDSEPVEDMSEDTHMEDVEDKRGSDVENKNDENSSKIEDSSHEELKDEKESKSADNDEVVTKGLLASALSSKWDDLDSSYNKLDRLDGLSKARRATSIKDWLQLPEDYFETSQSSTVPGKKRVRWADLEERREQEKMRAIGFVVGQTDWIRMLDPSGGQSKLTQTKYI</sequence>
<dbReference type="OrthoDB" id="513595at2759"/>
<organism evidence="16 17">
    <name type="scientific">Nezara viridula</name>
    <name type="common">Southern green stink bug</name>
    <name type="synonym">Cimex viridulus</name>
    <dbReference type="NCBI Taxonomy" id="85310"/>
    <lineage>
        <taxon>Eukaryota</taxon>
        <taxon>Metazoa</taxon>
        <taxon>Ecdysozoa</taxon>
        <taxon>Arthropoda</taxon>
        <taxon>Hexapoda</taxon>
        <taxon>Insecta</taxon>
        <taxon>Pterygota</taxon>
        <taxon>Neoptera</taxon>
        <taxon>Paraneoptera</taxon>
        <taxon>Hemiptera</taxon>
        <taxon>Heteroptera</taxon>
        <taxon>Panheteroptera</taxon>
        <taxon>Pentatomomorpha</taxon>
        <taxon>Pentatomoidea</taxon>
        <taxon>Pentatomidae</taxon>
        <taxon>Pentatominae</taxon>
        <taxon>Nezara</taxon>
    </lineage>
</organism>
<feature type="compositionally biased region" description="Acidic residues" evidence="14">
    <location>
        <begin position="1385"/>
        <end position="1396"/>
    </location>
</feature>